<feature type="domain" description="Ppx/GppA phosphatase N-terminal" evidence="1">
    <location>
        <begin position="27"/>
        <end position="299"/>
    </location>
</feature>
<dbReference type="Gene3D" id="3.30.420.150">
    <property type="entry name" value="Exopolyphosphatase. Domain 2"/>
    <property type="match status" value="1"/>
</dbReference>
<evidence type="ECO:0000259" key="1">
    <source>
        <dbReference type="Pfam" id="PF02541"/>
    </source>
</evidence>
<dbReference type="InterPro" id="IPR003695">
    <property type="entry name" value="Ppx_GppA_N"/>
</dbReference>
<keyword evidence="4" id="KW-1185">Reference proteome</keyword>
<dbReference type="AlphaFoldDB" id="Q0AQ94"/>
<dbReference type="Pfam" id="PF02541">
    <property type="entry name" value="Ppx-GppA"/>
    <property type="match status" value="1"/>
</dbReference>
<dbReference type="SUPFAM" id="SSF53067">
    <property type="entry name" value="Actin-like ATPase domain"/>
    <property type="match status" value="2"/>
</dbReference>
<dbReference type="HOGENOM" id="CLU_025908_4_2_5"/>
<dbReference type="InterPro" id="IPR043129">
    <property type="entry name" value="ATPase_NBD"/>
</dbReference>
<dbReference type="Gene3D" id="1.10.3210.10">
    <property type="entry name" value="Hypothetical protein af1432"/>
    <property type="match status" value="1"/>
</dbReference>
<dbReference type="InterPro" id="IPR050273">
    <property type="entry name" value="GppA/Ppx_hydrolase"/>
</dbReference>
<dbReference type="CDD" id="cd24052">
    <property type="entry name" value="ASKHA_NBD_HpPPX-GppA-like"/>
    <property type="match status" value="1"/>
</dbReference>
<accession>Q0AQ94</accession>
<dbReference type="SUPFAM" id="SSF109604">
    <property type="entry name" value="HD-domain/PDEase-like"/>
    <property type="match status" value="1"/>
</dbReference>
<organism evidence="3 4">
    <name type="scientific">Maricaulis maris (strain MCS10)</name>
    <name type="common">Caulobacter maris</name>
    <dbReference type="NCBI Taxonomy" id="394221"/>
    <lineage>
        <taxon>Bacteria</taxon>
        <taxon>Pseudomonadati</taxon>
        <taxon>Pseudomonadota</taxon>
        <taxon>Alphaproteobacteria</taxon>
        <taxon>Maricaulales</taxon>
        <taxon>Maricaulaceae</taxon>
        <taxon>Maricaulis</taxon>
    </lineage>
</organism>
<dbReference type="Gene3D" id="3.30.420.40">
    <property type="match status" value="1"/>
</dbReference>
<dbReference type="Pfam" id="PF21697">
    <property type="entry name" value="Ppx_C"/>
    <property type="match status" value="1"/>
</dbReference>
<name>Q0AQ94_MARMM</name>
<dbReference type="STRING" id="394221.Mmar10_1251"/>
<sequence length="502" mass="53551">MAEQAIHRDIAVIDVGSNSVRLVHFRVEGRSLWPIFNEKVMAGLGRGVHDTGKLHPEGREIALRALKRFQRLLDAKGVGDRHVVATAAVRNAKDGPDFIAEVAELTGFVVRVLSGEDEARLSAMGVGAGIPDAQGLMGDLGGSSLELTTMHDGLPGRGVTTALGPQEMLDDGPMDEAVTIAAIDAQLLATGQLTGQGGAFYAVGGAWRALGQLAFARFGYPLNVVHEFALTAKRADELTRLATRLSPASLRGTPGVSSRRVSTLPYAALLLGRIMKHGGFERLVFSAFGVREGVLASGLPPALLAQDPLIAGAEAMARPNAPTPDFGRALARWLVPAFGALETAFGDVRDQILHEAATRLTDLGARQHPDHRADLARDIVLYAPFAGVSHAERVFLAAAIHYRYAGKRAVLEDDPIFHLITEEQHNLAQMLGLSLRLGAKLSGRSPALLDRYSLTVGPDVIRLEVDESVRDLYVERSVALLDQLAAAVGRTGEVVYVSGLGR</sequence>
<proteinExistence type="predicted"/>
<dbReference type="PANTHER" id="PTHR30005">
    <property type="entry name" value="EXOPOLYPHOSPHATASE"/>
    <property type="match status" value="1"/>
</dbReference>
<gene>
    <name evidence="3" type="ordered locus">Mmar10_1251</name>
</gene>
<evidence type="ECO:0000259" key="2">
    <source>
        <dbReference type="Pfam" id="PF21697"/>
    </source>
</evidence>
<dbReference type="PANTHER" id="PTHR30005:SF0">
    <property type="entry name" value="RETROGRADE REGULATION PROTEIN 2"/>
    <property type="match status" value="1"/>
</dbReference>
<dbReference type="KEGG" id="mmr:Mmar10_1251"/>
<reference evidence="3 4" key="1">
    <citation type="submission" date="2006-08" db="EMBL/GenBank/DDBJ databases">
        <title>Complete sequence of Maricaulis maris MCS10.</title>
        <authorList>
            <consortium name="US DOE Joint Genome Institute"/>
            <person name="Copeland A."/>
            <person name="Lucas S."/>
            <person name="Lapidus A."/>
            <person name="Barry K."/>
            <person name="Detter J.C."/>
            <person name="Glavina del Rio T."/>
            <person name="Hammon N."/>
            <person name="Israni S."/>
            <person name="Dalin E."/>
            <person name="Tice H."/>
            <person name="Pitluck S."/>
            <person name="Saunders E."/>
            <person name="Brettin T."/>
            <person name="Bruce D."/>
            <person name="Han C."/>
            <person name="Tapia R."/>
            <person name="Gilna P."/>
            <person name="Schmutz J."/>
            <person name="Larimer F."/>
            <person name="Land M."/>
            <person name="Hauser L."/>
            <person name="Kyrpides N."/>
            <person name="Mikhailova N."/>
            <person name="Viollier P."/>
            <person name="Stephens C."/>
            <person name="Richardson P."/>
        </authorList>
    </citation>
    <scope>NUCLEOTIDE SEQUENCE [LARGE SCALE GENOMIC DNA]</scope>
    <source>
        <strain evidence="3 4">MCS10</strain>
    </source>
</reference>
<dbReference type="EMBL" id="CP000449">
    <property type="protein sequence ID" value="ABI65543.1"/>
    <property type="molecule type" value="Genomic_DNA"/>
</dbReference>
<dbReference type="GO" id="GO:0016462">
    <property type="term" value="F:pyrophosphatase activity"/>
    <property type="evidence" value="ECO:0007669"/>
    <property type="project" value="TreeGrafter"/>
</dbReference>
<dbReference type="eggNOG" id="COG0248">
    <property type="taxonomic scope" value="Bacteria"/>
</dbReference>
<dbReference type="InterPro" id="IPR048951">
    <property type="entry name" value="Ppx_C"/>
</dbReference>
<dbReference type="Proteomes" id="UP000001964">
    <property type="component" value="Chromosome"/>
</dbReference>
<evidence type="ECO:0000313" key="3">
    <source>
        <dbReference type="EMBL" id="ABI65543.1"/>
    </source>
</evidence>
<protein>
    <submittedName>
        <fullName evidence="3">Ppx/GppA phosphatase</fullName>
    </submittedName>
</protein>
<feature type="domain" description="Exopolyphosphatase C-terminal" evidence="2">
    <location>
        <begin position="310"/>
        <end position="494"/>
    </location>
</feature>
<evidence type="ECO:0000313" key="4">
    <source>
        <dbReference type="Proteomes" id="UP000001964"/>
    </source>
</evidence>